<evidence type="ECO:0000313" key="2">
    <source>
        <dbReference type="Proteomes" id="UP001358586"/>
    </source>
</evidence>
<gene>
    <name evidence="1" type="ORF">PVK06_039933</name>
</gene>
<dbReference type="EMBL" id="JARKNE010000011">
    <property type="protein sequence ID" value="KAK5785358.1"/>
    <property type="molecule type" value="Genomic_DNA"/>
</dbReference>
<reference evidence="1 2" key="1">
    <citation type="submission" date="2023-03" db="EMBL/GenBank/DDBJ databases">
        <title>WGS of Gossypium arboreum.</title>
        <authorList>
            <person name="Yu D."/>
        </authorList>
    </citation>
    <scope>NUCLEOTIDE SEQUENCE [LARGE SCALE GENOMIC DNA]</scope>
    <source>
        <tissue evidence="1">Leaf</tissue>
    </source>
</reference>
<keyword evidence="2" id="KW-1185">Reference proteome</keyword>
<dbReference type="Proteomes" id="UP001358586">
    <property type="component" value="Chromosome 11"/>
</dbReference>
<protein>
    <submittedName>
        <fullName evidence="1">Uncharacterized protein</fullName>
    </submittedName>
</protein>
<evidence type="ECO:0000313" key="1">
    <source>
        <dbReference type="EMBL" id="KAK5785358.1"/>
    </source>
</evidence>
<proteinExistence type="predicted"/>
<comment type="caution">
    <text evidence="1">The sequence shown here is derived from an EMBL/GenBank/DDBJ whole genome shotgun (WGS) entry which is preliminary data.</text>
</comment>
<sequence length="74" mass="8616">MDLLEKDGLEFVKLPPRRPGHTSFLWDSSNLELEKEFSTKDGFVTAVKRYNIKNKVNFYVVKSQSGKFKTKFVT</sequence>
<accession>A0ABR0N454</accession>
<organism evidence="1 2">
    <name type="scientific">Gossypium arboreum</name>
    <name type="common">Tree cotton</name>
    <name type="synonym">Gossypium nanking</name>
    <dbReference type="NCBI Taxonomy" id="29729"/>
    <lineage>
        <taxon>Eukaryota</taxon>
        <taxon>Viridiplantae</taxon>
        <taxon>Streptophyta</taxon>
        <taxon>Embryophyta</taxon>
        <taxon>Tracheophyta</taxon>
        <taxon>Spermatophyta</taxon>
        <taxon>Magnoliopsida</taxon>
        <taxon>eudicotyledons</taxon>
        <taxon>Gunneridae</taxon>
        <taxon>Pentapetalae</taxon>
        <taxon>rosids</taxon>
        <taxon>malvids</taxon>
        <taxon>Malvales</taxon>
        <taxon>Malvaceae</taxon>
        <taxon>Malvoideae</taxon>
        <taxon>Gossypium</taxon>
    </lineage>
</organism>
<name>A0ABR0N454_GOSAR</name>